<feature type="domain" description="Retroviral polymerase SH3-like" evidence="1">
    <location>
        <begin position="38"/>
        <end position="76"/>
    </location>
</feature>
<dbReference type="Pfam" id="PF25597">
    <property type="entry name" value="SH3_retrovirus"/>
    <property type="match status" value="1"/>
</dbReference>
<organism evidence="2 3">
    <name type="scientific">Protea cynaroides</name>
    <dbReference type="NCBI Taxonomy" id="273540"/>
    <lineage>
        <taxon>Eukaryota</taxon>
        <taxon>Viridiplantae</taxon>
        <taxon>Streptophyta</taxon>
        <taxon>Embryophyta</taxon>
        <taxon>Tracheophyta</taxon>
        <taxon>Spermatophyta</taxon>
        <taxon>Magnoliopsida</taxon>
        <taxon>Proteales</taxon>
        <taxon>Proteaceae</taxon>
        <taxon>Protea</taxon>
    </lineage>
</organism>
<sequence>MMFHAFTPTQYWVRAFGAAVFIINRFPSTVRDLDSHLHVILGYSEFHKGYRCLDSSIGRVYISRHVVFNESMFLFKPVPTSISSPSDSSSFTNIGIFEKWVDTPNSLPSSVDPSTSSLLLFPSTSTNPSVTENDITVNDNVAVLPGNDTTVYALVLENIVNVIENLVNESVAPLVSTLEIDTIEPVHLDNVKHGVLTEGICSVPVHGITIDTVDQAPILNNSDSHSKKILSCPPAACQGRDFSQPTSPCMVRLIKSRLRFKSVHTQESIINHVDIVVDDLSSSNTGLHVIAHSGPVSLSQSQLARPNCRIQ</sequence>
<proteinExistence type="predicted"/>
<dbReference type="Proteomes" id="UP001141806">
    <property type="component" value="Unassembled WGS sequence"/>
</dbReference>
<evidence type="ECO:0000259" key="1">
    <source>
        <dbReference type="Pfam" id="PF25597"/>
    </source>
</evidence>
<dbReference type="OrthoDB" id="1938465at2759"/>
<name>A0A9Q0R2D2_9MAGN</name>
<reference evidence="2" key="1">
    <citation type="journal article" date="2023" name="Plant J.">
        <title>The genome of the king protea, Protea cynaroides.</title>
        <authorList>
            <person name="Chang J."/>
            <person name="Duong T.A."/>
            <person name="Schoeman C."/>
            <person name="Ma X."/>
            <person name="Roodt D."/>
            <person name="Barker N."/>
            <person name="Li Z."/>
            <person name="Van de Peer Y."/>
            <person name="Mizrachi E."/>
        </authorList>
    </citation>
    <scope>NUCLEOTIDE SEQUENCE</scope>
    <source>
        <tissue evidence="2">Young leaves</tissue>
    </source>
</reference>
<dbReference type="InterPro" id="IPR057670">
    <property type="entry name" value="SH3_retrovirus"/>
</dbReference>
<gene>
    <name evidence="2" type="ORF">NE237_031356</name>
</gene>
<evidence type="ECO:0000313" key="3">
    <source>
        <dbReference type="Proteomes" id="UP001141806"/>
    </source>
</evidence>
<accession>A0A9Q0R2D2</accession>
<comment type="caution">
    <text evidence="2">The sequence shown here is derived from an EMBL/GenBank/DDBJ whole genome shotgun (WGS) entry which is preliminary data.</text>
</comment>
<dbReference type="EMBL" id="JAMYWD010000001">
    <property type="protein sequence ID" value="KAJ4980519.1"/>
    <property type="molecule type" value="Genomic_DNA"/>
</dbReference>
<keyword evidence="3" id="KW-1185">Reference proteome</keyword>
<protein>
    <recommendedName>
        <fullName evidence="1">Retroviral polymerase SH3-like domain-containing protein</fullName>
    </recommendedName>
</protein>
<evidence type="ECO:0000313" key="2">
    <source>
        <dbReference type="EMBL" id="KAJ4980519.1"/>
    </source>
</evidence>
<dbReference type="AlphaFoldDB" id="A0A9Q0R2D2"/>